<protein>
    <submittedName>
        <fullName evidence="1">Uncharacterized protein</fullName>
    </submittedName>
</protein>
<keyword evidence="2" id="KW-1185">Reference proteome</keyword>
<evidence type="ECO:0000313" key="2">
    <source>
        <dbReference type="Proteomes" id="UP001148662"/>
    </source>
</evidence>
<evidence type="ECO:0000313" key="1">
    <source>
        <dbReference type="EMBL" id="KAJ3534810.1"/>
    </source>
</evidence>
<comment type="caution">
    <text evidence="1">The sequence shown here is derived from an EMBL/GenBank/DDBJ whole genome shotgun (WGS) entry which is preliminary data.</text>
</comment>
<gene>
    <name evidence="1" type="ORF">NM688_g7077</name>
</gene>
<dbReference type="EMBL" id="JANHOG010001580">
    <property type="protein sequence ID" value="KAJ3534810.1"/>
    <property type="molecule type" value="Genomic_DNA"/>
</dbReference>
<name>A0ACC1S9J8_9APHY</name>
<reference evidence="1" key="1">
    <citation type="submission" date="2022-07" db="EMBL/GenBank/DDBJ databases">
        <title>Genome Sequence of Phlebia brevispora.</title>
        <authorList>
            <person name="Buettner E."/>
        </authorList>
    </citation>
    <scope>NUCLEOTIDE SEQUENCE</scope>
    <source>
        <strain evidence="1">MPL23</strain>
    </source>
</reference>
<accession>A0ACC1S9J8</accession>
<sequence length="287" mass="30897">MGMSGSDRFDIATGILSVLVLVFALLERAFPHTRLAVLEKCFKHVDADLANSWEEGLLGSDASNVIGRVNNLRLQADRLAARVHAASTIYLQFIEMCKGLSWSVSVVHSRLLVIQAEIASLRSTPRLEDKNDQQTKAVPAGSSARPDGHQSRSRSRRPSVSTLGRSQLSRSTSKATLASAASLSRSSTSNSSINTNHGRSRGSSRSYSFPSAKLPSNRRARSDSQLTAALEPMSLARTKSSSTTSSGAPELGIIQEDTQARNGRPLPGEVTTRGRRGTRSGMFYVPS</sequence>
<proteinExistence type="predicted"/>
<dbReference type="Proteomes" id="UP001148662">
    <property type="component" value="Unassembled WGS sequence"/>
</dbReference>
<organism evidence="1 2">
    <name type="scientific">Phlebia brevispora</name>
    <dbReference type="NCBI Taxonomy" id="194682"/>
    <lineage>
        <taxon>Eukaryota</taxon>
        <taxon>Fungi</taxon>
        <taxon>Dikarya</taxon>
        <taxon>Basidiomycota</taxon>
        <taxon>Agaricomycotina</taxon>
        <taxon>Agaricomycetes</taxon>
        <taxon>Polyporales</taxon>
        <taxon>Meruliaceae</taxon>
        <taxon>Phlebia</taxon>
    </lineage>
</organism>